<comment type="caution">
    <text evidence="1">The sequence shown here is derived from an EMBL/GenBank/DDBJ whole genome shotgun (WGS) entry which is preliminary data.</text>
</comment>
<evidence type="ECO:0000313" key="1">
    <source>
        <dbReference type="EMBL" id="NYE56664.1"/>
    </source>
</evidence>
<organism evidence="1 2">
    <name type="scientific">Carboxydothermus ferrireducens DSM 11255</name>
    <dbReference type="NCBI Taxonomy" id="1119529"/>
    <lineage>
        <taxon>Bacteria</taxon>
        <taxon>Bacillati</taxon>
        <taxon>Bacillota</taxon>
        <taxon>Clostridia</taxon>
        <taxon>Thermoanaerobacterales</taxon>
        <taxon>Thermoanaerobacteraceae</taxon>
        <taxon>Carboxydothermus</taxon>
    </lineage>
</organism>
<dbReference type="Proteomes" id="UP000604066">
    <property type="component" value="Unassembled WGS sequence"/>
</dbReference>
<accession>A0ABX2R6T1</accession>
<sequence>MNEQWRRFISGEDPVSSVDPLILRSWKRCREKVVD</sequence>
<proteinExistence type="predicted"/>
<evidence type="ECO:0000313" key="2">
    <source>
        <dbReference type="Proteomes" id="UP000604066"/>
    </source>
</evidence>
<gene>
    <name evidence="1" type="ORF">HDG70_000370</name>
</gene>
<keyword evidence="2" id="KW-1185">Reference proteome</keyword>
<dbReference type="EMBL" id="JACCBS010000001">
    <property type="protein sequence ID" value="NYE56664.1"/>
    <property type="molecule type" value="Genomic_DNA"/>
</dbReference>
<protein>
    <submittedName>
        <fullName evidence="1">Transcriptional regulator of acetoin/glycerol metabolism</fullName>
    </submittedName>
</protein>
<reference evidence="1 2" key="1">
    <citation type="submission" date="2020-07" db="EMBL/GenBank/DDBJ databases">
        <title>Genomic Encyclopedia of Type Strains, Phase III (KMG-III): the genomes of soil and plant-associated and newly described type strains.</title>
        <authorList>
            <person name="Whitman W."/>
        </authorList>
    </citation>
    <scope>NUCLEOTIDE SEQUENCE [LARGE SCALE GENOMIC DNA]</scope>
    <source>
        <strain evidence="1 2">DSM 11255</strain>
    </source>
</reference>
<name>A0ABX2R6T1_9THEO</name>